<keyword evidence="7 9" id="KW-1133">Transmembrane helix</keyword>
<dbReference type="EMBL" id="NPIC01000010">
    <property type="protein sequence ID" value="RDL32635.1"/>
    <property type="molecule type" value="Genomic_DNA"/>
</dbReference>
<dbReference type="AlphaFoldDB" id="A0A370TDU3"/>
<dbReference type="InterPro" id="IPR044878">
    <property type="entry name" value="UbiA_sf"/>
</dbReference>
<dbReference type="GO" id="GO:0016765">
    <property type="term" value="F:transferase activity, transferring alkyl or aryl (other than methyl) groups"/>
    <property type="evidence" value="ECO:0007669"/>
    <property type="project" value="InterPro"/>
</dbReference>
<dbReference type="CDD" id="cd13959">
    <property type="entry name" value="PT_UbiA_COQ2"/>
    <property type="match status" value="1"/>
</dbReference>
<evidence type="ECO:0000256" key="8">
    <source>
        <dbReference type="ARBA" id="ARBA00023136"/>
    </source>
</evidence>
<dbReference type="OrthoDB" id="3445884at2759"/>
<comment type="caution">
    <text evidence="10">The sequence shown here is derived from an EMBL/GenBank/DDBJ whole genome shotgun (WGS) entry which is preliminary data.</text>
</comment>
<evidence type="ECO:0000256" key="9">
    <source>
        <dbReference type="SAM" id="Phobius"/>
    </source>
</evidence>
<dbReference type="FunFam" id="1.20.120.1780:FF:000001">
    <property type="entry name" value="4-hydroxybenzoate octaprenyltransferase"/>
    <property type="match status" value="1"/>
</dbReference>
<evidence type="ECO:0000256" key="3">
    <source>
        <dbReference type="ARBA" id="ARBA00005179"/>
    </source>
</evidence>
<feature type="transmembrane region" description="Helical" evidence="9">
    <location>
        <begin position="170"/>
        <end position="191"/>
    </location>
</feature>
<proteinExistence type="inferred from homology"/>
<dbReference type="InterPro" id="IPR039653">
    <property type="entry name" value="Prenyltransferase"/>
</dbReference>
<dbReference type="Pfam" id="PF01040">
    <property type="entry name" value="UbiA"/>
    <property type="match status" value="1"/>
</dbReference>
<dbReference type="PANTHER" id="PTHR11048">
    <property type="entry name" value="PRENYLTRANSFERASES"/>
    <property type="match status" value="1"/>
</dbReference>
<evidence type="ECO:0000313" key="11">
    <source>
        <dbReference type="Proteomes" id="UP000254866"/>
    </source>
</evidence>
<dbReference type="GO" id="GO:0005886">
    <property type="term" value="C:plasma membrane"/>
    <property type="evidence" value="ECO:0007669"/>
    <property type="project" value="TreeGrafter"/>
</dbReference>
<evidence type="ECO:0000256" key="5">
    <source>
        <dbReference type="ARBA" id="ARBA00022679"/>
    </source>
</evidence>
<evidence type="ECO:0000256" key="7">
    <source>
        <dbReference type="ARBA" id="ARBA00022989"/>
    </source>
</evidence>
<evidence type="ECO:0000256" key="2">
    <source>
        <dbReference type="ARBA" id="ARBA00004141"/>
    </source>
</evidence>
<keyword evidence="6 9" id="KW-0812">Transmembrane</keyword>
<dbReference type="InterPro" id="IPR000537">
    <property type="entry name" value="UbiA_prenyltransferase"/>
</dbReference>
<keyword evidence="5 10" id="KW-0808">Transferase</keyword>
<dbReference type="Gene3D" id="1.20.120.1780">
    <property type="entry name" value="UbiA prenyltransferase"/>
    <property type="match status" value="1"/>
</dbReference>
<feature type="transmembrane region" description="Helical" evidence="9">
    <location>
        <begin position="239"/>
        <end position="259"/>
    </location>
</feature>
<evidence type="ECO:0000313" key="10">
    <source>
        <dbReference type="EMBL" id="RDL32635.1"/>
    </source>
</evidence>
<comment type="cofactor">
    <cofactor evidence="1">
        <name>Mg(2+)</name>
        <dbReference type="ChEBI" id="CHEBI:18420"/>
    </cofactor>
</comment>
<gene>
    <name evidence="10" type="ORF">BP5553_09091</name>
</gene>
<feature type="transmembrane region" description="Helical" evidence="9">
    <location>
        <begin position="265"/>
        <end position="286"/>
    </location>
</feature>
<dbReference type="PANTHER" id="PTHR11048:SF28">
    <property type="entry name" value="4-HYDROXYBENZOATE POLYPRENYLTRANSFERASE, MITOCHONDRIAL"/>
    <property type="match status" value="1"/>
</dbReference>
<keyword evidence="8 9" id="KW-0472">Membrane</keyword>
<accession>A0A370TDU3</accession>
<dbReference type="Gene3D" id="1.10.357.140">
    <property type="entry name" value="UbiA prenyltransferase"/>
    <property type="match status" value="1"/>
</dbReference>
<evidence type="ECO:0000256" key="6">
    <source>
        <dbReference type="ARBA" id="ARBA00022692"/>
    </source>
</evidence>
<dbReference type="Proteomes" id="UP000254866">
    <property type="component" value="Unassembled WGS sequence"/>
</dbReference>
<keyword evidence="11" id="KW-1185">Reference proteome</keyword>
<dbReference type="RefSeq" id="XP_031866357.1">
    <property type="nucleotide sequence ID" value="XM_032017714.1"/>
</dbReference>
<protein>
    <submittedName>
        <fullName evidence="10">4-hydroxybenzoate polyprenyltransferase</fullName>
    </submittedName>
</protein>
<name>A0A370TDU3_9HELO</name>
<feature type="transmembrane region" description="Helical" evidence="9">
    <location>
        <begin position="298"/>
        <end position="318"/>
    </location>
</feature>
<comment type="subcellular location">
    <subcellularLocation>
        <location evidence="2">Membrane</location>
        <topology evidence="2">Multi-pass membrane protein</topology>
    </subcellularLocation>
</comment>
<organism evidence="10 11">
    <name type="scientific">Venustampulla echinocandica</name>
    <dbReference type="NCBI Taxonomy" id="2656787"/>
    <lineage>
        <taxon>Eukaryota</taxon>
        <taxon>Fungi</taxon>
        <taxon>Dikarya</taxon>
        <taxon>Ascomycota</taxon>
        <taxon>Pezizomycotina</taxon>
        <taxon>Leotiomycetes</taxon>
        <taxon>Helotiales</taxon>
        <taxon>Pleuroascaceae</taxon>
        <taxon>Venustampulla</taxon>
    </lineage>
</organism>
<reference evidence="10 11" key="1">
    <citation type="journal article" date="2018" name="IMA Fungus">
        <title>IMA Genome-F 9: Draft genome sequence of Annulohypoxylon stygium, Aspergillus mulundensis, Berkeleyomyces basicola (syn. Thielaviopsis basicola), Ceratocystis smalleyi, two Cercospora beticola strains, Coleophoma cylindrospora, Fusarium fracticaudum, Phialophora cf. hyalina, and Morchella septimelata.</title>
        <authorList>
            <person name="Wingfield B.D."/>
            <person name="Bills G.F."/>
            <person name="Dong Y."/>
            <person name="Huang W."/>
            <person name="Nel W.J."/>
            <person name="Swalarsk-Parry B.S."/>
            <person name="Vaghefi N."/>
            <person name="Wilken P.M."/>
            <person name="An Z."/>
            <person name="de Beer Z.W."/>
            <person name="De Vos L."/>
            <person name="Chen L."/>
            <person name="Duong T.A."/>
            <person name="Gao Y."/>
            <person name="Hammerbacher A."/>
            <person name="Kikkert J.R."/>
            <person name="Li Y."/>
            <person name="Li H."/>
            <person name="Li K."/>
            <person name="Li Q."/>
            <person name="Liu X."/>
            <person name="Ma X."/>
            <person name="Naidoo K."/>
            <person name="Pethybridge S.J."/>
            <person name="Sun J."/>
            <person name="Steenkamp E.T."/>
            <person name="van der Nest M.A."/>
            <person name="van Wyk S."/>
            <person name="Wingfield M.J."/>
            <person name="Xiong C."/>
            <person name="Yue Q."/>
            <person name="Zhang X."/>
        </authorList>
    </citation>
    <scope>NUCLEOTIDE SEQUENCE [LARGE SCALE GENOMIC DNA]</scope>
    <source>
        <strain evidence="10 11">BP 5553</strain>
    </source>
</reference>
<evidence type="ECO:0000256" key="4">
    <source>
        <dbReference type="ARBA" id="ARBA00005985"/>
    </source>
</evidence>
<sequence>MMDKKTRGDHAPIVPQTQTLTKDSKRNVARGIFELGRLHTKEAWLCWYPAVWGACLSAGTQNISLDVFTFARILLGILTSVTASHAALCTFNDICDRNFDKDVERCKTRPLPAGMLTTMEAILAYIAWIPATVAITYFTLGGVGVKTFTPIWILSMIYPFGKRYIQFPQIVLGCVIGGAVFPGWAVITNSLDGLEGAAPLFAAVFCWVVYFDVFYATQDRPDDEKVGVKSLAVLLGDRVPIFLGFLGLLQVGFFAMTALRANMSFIFWVFGVAVWAVNMPWHVLSLDVKDRKSGGKIFKANILLGLYMTGVALVELLATRVNLLSMGHIGQRAGFVV</sequence>
<feature type="transmembrane region" description="Helical" evidence="9">
    <location>
        <begin position="197"/>
        <end position="218"/>
    </location>
</feature>
<evidence type="ECO:0000256" key="1">
    <source>
        <dbReference type="ARBA" id="ARBA00001946"/>
    </source>
</evidence>
<comment type="pathway">
    <text evidence="3">Secondary metabolite biosynthesis.</text>
</comment>
<comment type="similarity">
    <text evidence="4">Belongs to the UbiA prenyltransferase family.</text>
</comment>
<dbReference type="STRING" id="2656787.A0A370TDU3"/>
<dbReference type="GeneID" id="43601940"/>